<organism evidence="2 3">
    <name type="scientific">Pleurodeles waltl</name>
    <name type="common">Iberian ribbed newt</name>
    <dbReference type="NCBI Taxonomy" id="8319"/>
    <lineage>
        <taxon>Eukaryota</taxon>
        <taxon>Metazoa</taxon>
        <taxon>Chordata</taxon>
        <taxon>Craniata</taxon>
        <taxon>Vertebrata</taxon>
        <taxon>Euteleostomi</taxon>
        <taxon>Amphibia</taxon>
        <taxon>Batrachia</taxon>
        <taxon>Caudata</taxon>
        <taxon>Salamandroidea</taxon>
        <taxon>Salamandridae</taxon>
        <taxon>Pleurodelinae</taxon>
        <taxon>Pleurodeles</taxon>
    </lineage>
</organism>
<accession>A0AAV7U8S9</accession>
<feature type="region of interest" description="Disordered" evidence="1">
    <location>
        <begin position="37"/>
        <end position="66"/>
    </location>
</feature>
<gene>
    <name evidence="2" type="ORF">NDU88_000862</name>
</gene>
<sequence>MARVPRPAEAAPACTSRPASCLSLPSFVSLLLGSRAPERRGRRTRATCVSGAAPGLPPAPRASCSHQDHRLKELQGLHHRGIHGADYFGPCLHLDDEEKEWGLLLRGLGNPLVAVVSGWHSS</sequence>
<evidence type="ECO:0000256" key="1">
    <source>
        <dbReference type="SAM" id="MobiDB-lite"/>
    </source>
</evidence>
<comment type="caution">
    <text evidence="2">The sequence shown here is derived from an EMBL/GenBank/DDBJ whole genome shotgun (WGS) entry which is preliminary data.</text>
</comment>
<protein>
    <submittedName>
        <fullName evidence="2">Uncharacterized protein</fullName>
    </submittedName>
</protein>
<dbReference type="AlphaFoldDB" id="A0AAV7U8S9"/>
<proteinExistence type="predicted"/>
<reference evidence="2" key="1">
    <citation type="journal article" date="2022" name="bioRxiv">
        <title>Sequencing and chromosome-scale assembly of the giantPleurodeles waltlgenome.</title>
        <authorList>
            <person name="Brown T."/>
            <person name="Elewa A."/>
            <person name="Iarovenko S."/>
            <person name="Subramanian E."/>
            <person name="Araus A.J."/>
            <person name="Petzold A."/>
            <person name="Susuki M."/>
            <person name="Suzuki K.-i.T."/>
            <person name="Hayashi T."/>
            <person name="Toyoda A."/>
            <person name="Oliveira C."/>
            <person name="Osipova E."/>
            <person name="Leigh N.D."/>
            <person name="Simon A."/>
            <person name="Yun M.H."/>
        </authorList>
    </citation>
    <scope>NUCLEOTIDE SEQUENCE</scope>
    <source>
        <strain evidence="2">20211129_DDA</strain>
        <tissue evidence="2">Liver</tissue>
    </source>
</reference>
<keyword evidence="3" id="KW-1185">Reference proteome</keyword>
<dbReference type="Proteomes" id="UP001066276">
    <property type="component" value="Chromosome 3_1"/>
</dbReference>
<name>A0AAV7U8S9_PLEWA</name>
<evidence type="ECO:0000313" key="3">
    <source>
        <dbReference type="Proteomes" id="UP001066276"/>
    </source>
</evidence>
<dbReference type="EMBL" id="JANPWB010000005">
    <property type="protein sequence ID" value="KAJ1184052.1"/>
    <property type="molecule type" value="Genomic_DNA"/>
</dbReference>
<evidence type="ECO:0000313" key="2">
    <source>
        <dbReference type="EMBL" id="KAJ1184052.1"/>
    </source>
</evidence>